<evidence type="ECO:0000256" key="1">
    <source>
        <dbReference type="SAM" id="MobiDB-lite"/>
    </source>
</evidence>
<evidence type="ECO:0000313" key="2">
    <source>
        <dbReference type="EMBL" id="CAD9755566.1"/>
    </source>
</evidence>
<gene>
    <name evidence="2" type="ORF">LSP00402_LOCUS5768</name>
</gene>
<sequence>MATFSETRLSSSRDTLWLHRNRQHYGKRDPASWLNSRGAGERSSACLGNSGSLQNWMEGKFFSHHSSPHTYSRDRSSMTLKKLNPVACANPQKRFRQGSLLEMASKQDQKLVQRILEVLKTHNGHFRRLSWTNHSRYTESTTTADTQGSLSSTCEAEASSSHHRLIPARPTKRSRRVTFRETNEVRFITHEETDYGLPMMSAIPGTGNGITNPNSEWHNRPHTGWYNKYVGANDRPRWWFYDCEQKEQATADTITSPPHHTPSLSLSPGIQETPSKAAAAATAAAAAVSSQKAEGNDGGSNLDDPLCVPARRRRSSKKRKRAGEDVEEDAGEGDLGGN</sequence>
<name>A0A7S2TKE7_9EUKA</name>
<feature type="compositionally biased region" description="Low complexity" evidence="1">
    <location>
        <begin position="277"/>
        <end position="287"/>
    </location>
</feature>
<dbReference type="EMBL" id="HBHP01009319">
    <property type="protein sequence ID" value="CAD9755566.1"/>
    <property type="molecule type" value="Transcribed_RNA"/>
</dbReference>
<organism evidence="2">
    <name type="scientific">Lotharella oceanica</name>
    <dbReference type="NCBI Taxonomy" id="641309"/>
    <lineage>
        <taxon>Eukaryota</taxon>
        <taxon>Sar</taxon>
        <taxon>Rhizaria</taxon>
        <taxon>Cercozoa</taxon>
        <taxon>Chlorarachniophyceae</taxon>
        <taxon>Lotharella</taxon>
    </lineage>
</organism>
<feature type="compositionally biased region" description="Low complexity" evidence="1">
    <location>
        <begin position="255"/>
        <end position="268"/>
    </location>
</feature>
<accession>A0A7S2TKE7</accession>
<reference evidence="2" key="1">
    <citation type="submission" date="2021-01" db="EMBL/GenBank/DDBJ databases">
        <authorList>
            <person name="Corre E."/>
            <person name="Pelletier E."/>
            <person name="Niang G."/>
            <person name="Scheremetjew M."/>
            <person name="Finn R."/>
            <person name="Kale V."/>
            <person name="Holt S."/>
            <person name="Cochrane G."/>
            <person name="Meng A."/>
            <person name="Brown T."/>
            <person name="Cohen L."/>
        </authorList>
    </citation>
    <scope>NUCLEOTIDE SEQUENCE</scope>
    <source>
        <strain evidence="2">CCMP622</strain>
    </source>
</reference>
<dbReference type="AlphaFoldDB" id="A0A7S2TKE7"/>
<feature type="region of interest" description="Disordered" evidence="1">
    <location>
        <begin position="250"/>
        <end position="338"/>
    </location>
</feature>
<feature type="compositionally biased region" description="Basic residues" evidence="1">
    <location>
        <begin position="310"/>
        <end position="321"/>
    </location>
</feature>
<protein>
    <submittedName>
        <fullName evidence="2">Uncharacterized protein</fullName>
    </submittedName>
</protein>
<proteinExistence type="predicted"/>